<dbReference type="PROSITE" id="PS52050">
    <property type="entry name" value="WYL"/>
    <property type="match status" value="1"/>
</dbReference>
<dbReference type="Pfam" id="PF13280">
    <property type="entry name" value="WYL"/>
    <property type="match status" value="1"/>
</dbReference>
<evidence type="ECO:0000313" key="3">
    <source>
        <dbReference type="EMBL" id="SPL62381.1"/>
    </source>
</evidence>
<accession>A0A2P9HE75</accession>
<dbReference type="AlphaFoldDB" id="A0A2P9HE75"/>
<evidence type="ECO:0000313" key="4">
    <source>
        <dbReference type="Proteomes" id="UP000246073"/>
    </source>
</evidence>
<dbReference type="EMBL" id="OOFM01000002">
    <property type="protein sequence ID" value="SPL62381.1"/>
    <property type="molecule type" value="Genomic_DNA"/>
</dbReference>
<dbReference type="InterPro" id="IPR036390">
    <property type="entry name" value="WH_DNA-bd_sf"/>
</dbReference>
<dbReference type="Pfam" id="PF08279">
    <property type="entry name" value="HTH_11"/>
    <property type="match status" value="1"/>
</dbReference>
<dbReference type="PANTHER" id="PTHR34580">
    <property type="match status" value="1"/>
</dbReference>
<name>A0A2P9HE75_9HYPH</name>
<proteinExistence type="predicted"/>
<dbReference type="SUPFAM" id="SSF46785">
    <property type="entry name" value="Winged helix' DNA-binding domain"/>
    <property type="match status" value="1"/>
</dbReference>
<protein>
    <submittedName>
        <fullName evidence="3">Transcriptional regulator, DeoR family</fullName>
    </submittedName>
</protein>
<dbReference type="PANTHER" id="PTHR34580:SF3">
    <property type="entry name" value="PROTEIN PAFB"/>
    <property type="match status" value="1"/>
</dbReference>
<feature type="domain" description="Helix-turn-helix type 11" evidence="1">
    <location>
        <begin position="6"/>
        <end position="59"/>
    </location>
</feature>
<evidence type="ECO:0000259" key="2">
    <source>
        <dbReference type="Pfam" id="PF13280"/>
    </source>
</evidence>
<dbReference type="Gene3D" id="1.10.10.10">
    <property type="entry name" value="Winged helix-like DNA-binding domain superfamily/Winged helix DNA-binding domain"/>
    <property type="match status" value="1"/>
</dbReference>
<organism evidence="3 4">
    <name type="scientific">Ochrobactrum soli</name>
    <dbReference type="NCBI Taxonomy" id="2448455"/>
    <lineage>
        <taxon>Bacteria</taxon>
        <taxon>Pseudomonadati</taxon>
        <taxon>Pseudomonadota</taxon>
        <taxon>Alphaproteobacteria</taxon>
        <taxon>Hyphomicrobiales</taxon>
        <taxon>Brucellaceae</taxon>
        <taxon>Brucella/Ochrobactrum group</taxon>
        <taxon>Ochrobactrum</taxon>
    </lineage>
</organism>
<dbReference type="InterPro" id="IPR026881">
    <property type="entry name" value="WYL_dom"/>
</dbReference>
<dbReference type="InterPro" id="IPR036388">
    <property type="entry name" value="WH-like_DNA-bd_sf"/>
</dbReference>
<sequence>MRKAERLFQIIQILRRSKRPVTSAEIAAELEVARRTVYRDIAHLVGQRVPIDGEAGLGYVLDPQYDMPPLMLTPEEIEAVLLGAQMVAKLGDPAITTAARDVISKISSTVPAHLRPVIVEPAVTLKPEDTTKDLSFDSRPFRRAIREGKKIQIEYRAANGSESHRIVWPVLLGYTDARSLLIAWCESKRAFRHFRTERVLKAEVLDDAIEVSRKTLHREWQKWRDAELSVRPSTDERVSSPRKQMRGS</sequence>
<dbReference type="Proteomes" id="UP000246073">
    <property type="component" value="Unassembled WGS sequence"/>
</dbReference>
<dbReference type="RefSeq" id="WP_109366615.1">
    <property type="nucleotide sequence ID" value="NZ_OOFM01000002.1"/>
</dbReference>
<feature type="domain" description="WYL" evidence="2">
    <location>
        <begin position="142"/>
        <end position="204"/>
    </location>
</feature>
<dbReference type="InterPro" id="IPR051534">
    <property type="entry name" value="CBASS_pafABC_assoc_protein"/>
</dbReference>
<evidence type="ECO:0000259" key="1">
    <source>
        <dbReference type="Pfam" id="PF08279"/>
    </source>
</evidence>
<reference evidence="4" key="1">
    <citation type="submission" date="2017-12" db="EMBL/GenBank/DDBJ databases">
        <authorList>
            <person name="Diaz M."/>
        </authorList>
    </citation>
    <scope>NUCLEOTIDE SEQUENCE [LARGE SCALE GENOMIC DNA]</scope>
    <source>
        <strain evidence="4">FI11154</strain>
    </source>
</reference>
<gene>
    <name evidence="3" type="ORF">OHAE_5449</name>
</gene>
<dbReference type="InterPro" id="IPR013196">
    <property type="entry name" value="HTH_11"/>
</dbReference>